<evidence type="ECO:0000313" key="1">
    <source>
        <dbReference type="EMBL" id="SEO84074.1"/>
    </source>
</evidence>
<sequence length="189" mass="21729">MTSEDGALTRDAEVIDRLPREPLPVIGFWNGSRGQDRALTIRLSGREQRAVATEEYAYPDGRTAYRIRPADADGPMVRVWWDDAAMRWGWLGPGRDGVDALQYHGPGEVRRRWWDEGHWPMLWVHRGGRWREAWLHGREDWPDGTVVYLVGVEREGAARLLGLEDVRVTYDPRAVQPRKYLVRADGSQA</sequence>
<dbReference type="Proteomes" id="UP000181951">
    <property type="component" value="Unassembled WGS sequence"/>
</dbReference>
<organism evidence="1 2">
    <name type="scientific">Actinacidiphila rubida</name>
    <dbReference type="NCBI Taxonomy" id="310780"/>
    <lineage>
        <taxon>Bacteria</taxon>
        <taxon>Bacillati</taxon>
        <taxon>Actinomycetota</taxon>
        <taxon>Actinomycetes</taxon>
        <taxon>Kitasatosporales</taxon>
        <taxon>Streptomycetaceae</taxon>
        <taxon>Actinacidiphila</taxon>
    </lineage>
</organism>
<dbReference type="OrthoDB" id="4229519at2"/>
<proteinExistence type="predicted"/>
<accession>A0A1H8T0H5</accession>
<reference evidence="1 2" key="1">
    <citation type="submission" date="2016-10" db="EMBL/GenBank/DDBJ databases">
        <authorList>
            <person name="de Groot N.N."/>
        </authorList>
    </citation>
    <scope>NUCLEOTIDE SEQUENCE [LARGE SCALE GENOMIC DNA]</scope>
    <source>
        <strain evidence="1 2">CGMCC 4.2026</strain>
    </source>
</reference>
<name>A0A1H8T0H5_9ACTN</name>
<keyword evidence="2" id="KW-1185">Reference proteome</keyword>
<protein>
    <submittedName>
        <fullName evidence="1">Uncharacterized protein</fullName>
    </submittedName>
</protein>
<dbReference type="EMBL" id="FODD01000046">
    <property type="protein sequence ID" value="SEO84074.1"/>
    <property type="molecule type" value="Genomic_DNA"/>
</dbReference>
<gene>
    <name evidence="1" type="ORF">SAMN05216267_104684</name>
</gene>
<dbReference type="STRING" id="310780.SAMN05216267_104684"/>
<dbReference type="RefSeq" id="WP_069463652.1">
    <property type="nucleotide sequence ID" value="NZ_FODD01000046.1"/>
</dbReference>
<dbReference type="AlphaFoldDB" id="A0A1H8T0H5"/>
<evidence type="ECO:0000313" key="2">
    <source>
        <dbReference type="Proteomes" id="UP000181951"/>
    </source>
</evidence>